<feature type="chain" id="PRO_5041928583" evidence="2">
    <location>
        <begin position="16"/>
        <end position="194"/>
    </location>
</feature>
<gene>
    <name evidence="3" type="ORF">NP493_772g02023</name>
</gene>
<keyword evidence="2" id="KW-0732">Signal</keyword>
<dbReference type="EMBL" id="JAODUO010000773">
    <property type="protein sequence ID" value="KAK2174833.1"/>
    <property type="molecule type" value="Genomic_DNA"/>
</dbReference>
<feature type="signal peptide" evidence="2">
    <location>
        <begin position="1"/>
        <end position="15"/>
    </location>
</feature>
<evidence type="ECO:0000313" key="4">
    <source>
        <dbReference type="Proteomes" id="UP001209878"/>
    </source>
</evidence>
<comment type="caution">
    <text evidence="3">The sequence shown here is derived from an EMBL/GenBank/DDBJ whole genome shotgun (WGS) entry which is preliminary data.</text>
</comment>
<keyword evidence="4" id="KW-1185">Reference proteome</keyword>
<reference evidence="3" key="1">
    <citation type="journal article" date="2023" name="Mol. Biol. Evol.">
        <title>Third-Generation Sequencing Reveals the Adaptive Role of the Epigenome in Three Deep-Sea Polychaetes.</title>
        <authorList>
            <person name="Perez M."/>
            <person name="Aroh O."/>
            <person name="Sun Y."/>
            <person name="Lan Y."/>
            <person name="Juniper S.K."/>
            <person name="Young C.R."/>
            <person name="Angers B."/>
            <person name="Qian P.Y."/>
        </authorList>
    </citation>
    <scope>NUCLEOTIDE SEQUENCE</scope>
    <source>
        <strain evidence="3">R07B-5</strain>
    </source>
</reference>
<dbReference type="AlphaFoldDB" id="A0AAD9NNE5"/>
<feature type="transmembrane region" description="Helical" evidence="1">
    <location>
        <begin position="124"/>
        <end position="149"/>
    </location>
</feature>
<organism evidence="3 4">
    <name type="scientific">Ridgeia piscesae</name>
    <name type="common">Tubeworm</name>
    <dbReference type="NCBI Taxonomy" id="27915"/>
    <lineage>
        <taxon>Eukaryota</taxon>
        <taxon>Metazoa</taxon>
        <taxon>Spiralia</taxon>
        <taxon>Lophotrochozoa</taxon>
        <taxon>Annelida</taxon>
        <taxon>Polychaeta</taxon>
        <taxon>Sedentaria</taxon>
        <taxon>Canalipalpata</taxon>
        <taxon>Sabellida</taxon>
        <taxon>Siboglinidae</taxon>
        <taxon>Ridgeia</taxon>
    </lineage>
</organism>
<sequence length="194" mass="20645">MSALFLIESIASVWSASICCRSVCCRHRPTTAIPVGYQAQTGQVLMAMVNPAHMTPQPVQGMAPPPSAPYGWQGAPAAYAENPVSFGVAPSVGLLFHFGAGFFLIVTGMMGIAVVKLKTVKPMVYFSLMSGVASLGAIGFFFAMVKAALLVSKDRMAGDEQSRFIVAEVYVFLALYLFTALISGFSAVYTFSSF</sequence>
<evidence type="ECO:0000256" key="2">
    <source>
        <dbReference type="SAM" id="SignalP"/>
    </source>
</evidence>
<accession>A0AAD9NNE5</accession>
<dbReference type="Proteomes" id="UP001209878">
    <property type="component" value="Unassembled WGS sequence"/>
</dbReference>
<evidence type="ECO:0000256" key="1">
    <source>
        <dbReference type="SAM" id="Phobius"/>
    </source>
</evidence>
<evidence type="ECO:0000313" key="3">
    <source>
        <dbReference type="EMBL" id="KAK2174833.1"/>
    </source>
</evidence>
<keyword evidence="1" id="KW-0812">Transmembrane</keyword>
<keyword evidence="1" id="KW-0472">Membrane</keyword>
<name>A0AAD9NNE5_RIDPI</name>
<keyword evidence="1" id="KW-1133">Transmembrane helix</keyword>
<protein>
    <submittedName>
        <fullName evidence="3">Uncharacterized protein</fullName>
    </submittedName>
</protein>
<feature type="transmembrane region" description="Helical" evidence="1">
    <location>
        <begin position="94"/>
        <end position="117"/>
    </location>
</feature>
<feature type="transmembrane region" description="Helical" evidence="1">
    <location>
        <begin position="169"/>
        <end position="191"/>
    </location>
</feature>
<proteinExistence type="predicted"/>